<dbReference type="SUPFAM" id="SSF46955">
    <property type="entry name" value="Putative DNA-binding domain"/>
    <property type="match status" value="1"/>
</dbReference>
<dbReference type="EMBL" id="BSPL01000020">
    <property type="protein sequence ID" value="GLS72331.1"/>
    <property type="molecule type" value="Genomic_DNA"/>
</dbReference>
<reference evidence="2" key="1">
    <citation type="journal article" date="2019" name="Int. J. Syst. Evol. Microbiol.">
        <title>The Global Catalogue of Microorganisms (GCM) 10K type strain sequencing project: providing services to taxonomists for standard genome sequencing and annotation.</title>
        <authorList>
            <consortium name="The Broad Institute Genomics Platform"/>
            <consortium name="The Broad Institute Genome Sequencing Center for Infectious Disease"/>
            <person name="Wu L."/>
            <person name="Ma J."/>
        </authorList>
    </citation>
    <scope>NUCLEOTIDE SEQUENCE [LARGE SCALE GENOMIC DNA]</scope>
    <source>
        <strain evidence="2">NBRC 103632</strain>
    </source>
</reference>
<evidence type="ECO:0000313" key="1">
    <source>
        <dbReference type="EMBL" id="GLS72331.1"/>
    </source>
</evidence>
<comment type="caution">
    <text evidence="1">The sequence shown here is derived from an EMBL/GenBank/DDBJ whole genome shotgun (WGS) entry which is preliminary data.</text>
</comment>
<keyword evidence="2" id="KW-1185">Reference proteome</keyword>
<proteinExistence type="predicted"/>
<protein>
    <submittedName>
        <fullName evidence="1">Uncharacterized protein</fullName>
    </submittedName>
</protein>
<name>A0AA37TML0_9HYPH</name>
<dbReference type="RefSeq" id="WP_238198380.1">
    <property type="nucleotide sequence ID" value="NZ_BPQZ01000024.1"/>
</dbReference>
<evidence type="ECO:0000313" key="2">
    <source>
        <dbReference type="Proteomes" id="UP001157440"/>
    </source>
</evidence>
<gene>
    <name evidence="1" type="ORF">GCM10007890_43440</name>
</gene>
<dbReference type="AlphaFoldDB" id="A0AA37TML0"/>
<sequence>MNIRLKQCLTRPDLSGMLGVSTRTLRRMDRDGTGPRPIRVGPHTVRYAPAEVAEFMNAAGLSAPAELTAGRNGFALPGSR</sequence>
<dbReference type="Proteomes" id="UP001157440">
    <property type="component" value="Unassembled WGS sequence"/>
</dbReference>
<organism evidence="1 2">
    <name type="scientific">Methylobacterium tardum</name>
    <dbReference type="NCBI Taxonomy" id="374432"/>
    <lineage>
        <taxon>Bacteria</taxon>
        <taxon>Pseudomonadati</taxon>
        <taxon>Pseudomonadota</taxon>
        <taxon>Alphaproteobacteria</taxon>
        <taxon>Hyphomicrobiales</taxon>
        <taxon>Methylobacteriaceae</taxon>
        <taxon>Methylobacterium</taxon>
    </lineage>
</organism>
<dbReference type="InterPro" id="IPR009061">
    <property type="entry name" value="DNA-bd_dom_put_sf"/>
</dbReference>
<accession>A0AA37TML0</accession>